<accession>K0TGW9</accession>
<dbReference type="Proteomes" id="UP000266841">
    <property type="component" value="Unassembled WGS sequence"/>
</dbReference>
<evidence type="ECO:0000313" key="3">
    <source>
        <dbReference type="Proteomes" id="UP000266841"/>
    </source>
</evidence>
<sequence length="97" mass="9813">VKTGANLDAPRGSAGRLSSSDGRDGKMDGAVEEVTADDAVVASGAWALPPVCSDTSVDASGGDNTSSESSSADDDECFLDLLVDTLDEGDFDPTLLM</sequence>
<name>K0TGW9_THAOC</name>
<comment type="caution">
    <text evidence="2">The sequence shown here is derived from an EMBL/GenBank/DDBJ whole genome shotgun (WGS) entry which is preliminary data.</text>
</comment>
<dbReference type="EMBL" id="AGNL01005112">
    <property type="protein sequence ID" value="EJK72916.1"/>
    <property type="molecule type" value="Genomic_DNA"/>
</dbReference>
<feature type="compositionally biased region" description="Low complexity" evidence="1">
    <location>
        <begin position="59"/>
        <end position="70"/>
    </location>
</feature>
<dbReference type="AlphaFoldDB" id="K0TGW9"/>
<organism evidence="2 3">
    <name type="scientific">Thalassiosira oceanica</name>
    <name type="common">Marine diatom</name>
    <dbReference type="NCBI Taxonomy" id="159749"/>
    <lineage>
        <taxon>Eukaryota</taxon>
        <taxon>Sar</taxon>
        <taxon>Stramenopiles</taxon>
        <taxon>Ochrophyta</taxon>
        <taxon>Bacillariophyta</taxon>
        <taxon>Coscinodiscophyceae</taxon>
        <taxon>Thalassiosirophycidae</taxon>
        <taxon>Thalassiosirales</taxon>
        <taxon>Thalassiosiraceae</taxon>
        <taxon>Thalassiosira</taxon>
    </lineage>
</organism>
<evidence type="ECO:0000313" key="2">
    <source>
        <dbReference type="EMBL" id="EJK72916.1"/>
    </source>
</evidence>
<proteinExistence type="predicted"/>
<feature type="region of interest" description="Disordered" evidence="1">
    <location>
        <begin position="53"/>
        <end position="74"/>
    </location>
</feature>
<reference evidence="2 3" key="1">
    <citation type="journal article" date="2012" name="Genome Biol.">
        <title>Genome and low-iron response of an oceanic diatom adapted to chronic iron limitation.</title>
        <authorList>
            <person name="Lommer M."/>
            <person name="Specht M."/>
            <person name="Roy A.S."/>
            <person name="Kraemer L."/>
            <person name="Andreson R."/>
            <person name="Gutowska M.A."/>
            <person name="Wolf J."/>
            <person name="Bergner S.V."/>
            <person name="Schilhabel M.B."/>
            <person name="Klostermeier U.C."/>
            <person name="Beiko R.G."/>
            <person name="Rosenstiel P."/>
            <person name="Hippler M."/>
            <person name="Laroche J."/>
        </authorList>
    </citation>
    <scope>NUCLEOTIDE SEQUENCE [LARGE SCALE GENOMIC DNA]</scope>
    <source>
        <strain evidence="2 3">CCMP1005</strain>
    </source>
</reference>
<keyword evidence="3" id="KW-1185">Reference proteome</keyword>
<feature type="non-terminal residue" evidence="2">
    <location>
        <position position="1"/>
    </location>
</feature>
<feature type="region of interest" description="Disordered" evidence="1">
    <location>
        <begin position="1"/>
        <end position="30"/>
    </location>
</feature>
<protein>
    <submittedName>
        <fullName evidence="2">Uncharacterized protein</fullName>
    </submittedName>
</protein>
<gene>
    <name evidence="2" type="ORF">THAOC_05503</name>
</gene>
<evidence type="ECO:0000256" key="1">
    <source>
        <dbReference type="SAM" id="MobiDB-lite"/>
    </source>
</evidence>